<reference evidence="2" key="1">
    <citation type="submission" date="2016-10" db="EMBL/GenBank/DDBJ databases">
        <authorList>
            <person name="Varghese N."/>
            <person name="Submissions S."/>
        </authorList>
    </citation>
    <scope>NUCLEOTIDE SEQUENCE [LARGE SCALE GENOMIC DNA]</scope>
    <source>
        <strain evidence="2">DSM 15719</strain>
    </source>
</reference>
<dbReference type="InterPro" id="IPR032869">
    <property type="entry name" value="WHH_dom_containing"/>
</dbReference>
<dbReference type="AlphaFoldDB" id="A0A1H9RWU6"/>
<protein>
    <submittedName>
        <fullName evidence="1">A nuclease of the HNH/ENDO VII superfamily with conserved WHH</fullName>
    </submittedName>
</protein>
<gene>
    <name evidence="1" type="ORF">SAMN05444355_1271</name>
</gene>
<name>A0A1H9RWU6_FLAFI</name>
<evidence type="ECO:0000313" key="1">
    <source>
        <dbReference type="EMBL" id="SER77251.1"/>
    </source>
</evidence>
<dbReference type="EMBL" id="FOFZ01000027">
    <property type="protein sequence ID" value="SER77251.1"/>
    <property type="molecule type" value="Genomic_DNA"/>
</dbReference>
<accession>A0A1H9RWU6</accession>
<dbReference type="OrthoDB" id="1521695at2"/>
<evidence type="ECO:0000313" key="2">
    <source>
        <dbReference type="Proteomes" id="UP000183658"/>
    </source>
</evidence>
<proteinExistence type="predicted"/>
<dbReference type="Proteomes" id="UP000183658">
    <property type="component" value="Unassembled WGS sequence"/>
</dbReference>
<sequence length="853" mass="94550">NTYTLDQISITTAIRKALGSSYDKETYYMLYTGSTADNGVDGFMPLGRQYGFIFDNKNHTLAHELGHGALRLEHPFTEFKTTKGSTTLLMDYADGTKLDHNNWQSIHGGGWKPYLFQNDADGALAGGYGLAPDFSFVNNGDETTVANLNSVTEGFVGGFISNKATYKWENDKYIGTDGEIFETLKKEPELNTKIYLFYNNDQDCGKSNFLRTIYTEELQKIIKAEDNKKLVTFIKKYADNQSLQQKLKDENRVTYWGFVACNSNTSSSQTALIDCPTLPADFNKLDVDYLVNHFFASKSATCLATIPLEKRKELLKTMLKNWTVTSCLESESYPNSRIGNCYEPLVYKLILSTKTADEKALLDWFVSENVIFPLLDKTQFKTFDDIANKLNGWILSYYPMKGEVAVKNALEGSLKKIEFEENKVTASIQKEGIQLIREASGQCKECIPVSKIEITVAYNDYVLVHFKDNVGVFKAGTTARMPAIQALYLFNKDRRDLVITTSKVTFEVALLGLGVGEIGIAYDAYMTGRTAYAAYIGVKAMTDVGMGLGDIYIQNSLAEEWSNSPEGQKKLERWNTINKWYAVSTISLSGIDLAFQKYGRKITSTNAEEFLDEIEKGVNTAGNLVPSSLITKLNQNGATKLKTWTSGKSLNFVDDAGNVLTGANAEAKIFEKLESSIGSKTVLETTTDANGRLLVQTERGTNSNRVLSIETNKNGQVVVKEYAPSYKSTANTDIDVDLSKGMLAPDYTTKGGKYLYPKTSLQSGQKNVVEITMTGNMRNDFKAANEAAGFSSFGYDAPKRGDIQFTWHHLDDFNPVTGKVTAQLVDQSAHTKVVGMGHSGGVAQYKMFNGSGY</sequence>
<dbReference type="RefSeq" id="WP_139174286.1">
    <property type="nucleotide sequence ID" value="NZ_FOFZ01000027.1"/>
</dbReference>
<feature type="non-terminal residue" evidence="1">
    <location>
        <position position="1"/>
    </location>
</feature>
<dbReference type="Pfam" id="PF14414">
    <property type="entry name" value="WHH"/>
    <property type="match status" value="1"/>
</dbReference>
<organism evidence="1 2">
    <name type="scientific">Flavobacterium frigoris</name>
    <dbReference type="NCBI Taxonomy" id="229204"/>
    <lineage>
        <taxon>Bacteria</taxon>
        <taxon>Pseudomonadati</taxon>
        <taxon>Bacteroidota</taxon>
        <taxon>Flavobacteriia</taxon>
        <taxon>Flavobacteriales</taxon>
        <taxon>Flavobacteriaceae</taxon>
        <taxon>Flavobacterium</taxon>
    </lineage>
</organism>
<keyword evidence="2" id="KW-1185">Reference proteome</keyword>